<evidence type="ECO:0000259" key="2">
    <source>
        <dbReference type="PROSITE" id="PS51272"/>
    </source>
</evidence>
<dbReference type="Pfam" id="PF00395">
    <property type="entry name" value="SLH"/>
    <property type="match status" value="1"/>
</dbReference>
<evidence type="ECO:0000313" key="4">
    <source>
        <dbReference type="Proteomes" id="UP000707138"/>
    </source>
</evidence>
<dbReference type="InterPro" id="IPR001119">
    <property type="entry name" value="SLH_dom"/>
</dbReference>
<sequence>MKGRVENMKKSVVTALAVAALGVGVVGAANPFTDVTPSDWAYQSVSQLAAAGVINGYPDGTFQGQKNITRYEMAQMVAKAMANEGRANAEQQAMINRLADEFSGELNNLGVRVANLENKVGNVKITGDARMRYRGSEKEGMVKAGSKSLFDFRARVQFTATVNDSTTATLRVRTGDTGDYEFGDAKNSGSIAFDRAYVAHKFGKDTTVNVGRYGVVIGEGLIYNDEPLDGIGISQNWGKVNLSVNHGKMTSYYASTYAYGPKGFTWNKIQKGADGLDADANPSVTILQARADFNKNLRVDGYYILGHDDLPFDVWGAALNAKVTDKVWLGGEYVKMTNIDDTEKAKLDKGTSGWVAGIGYGDYNMGKQGTWDVKMQYFREGESTPIFTSRWAQLKPRDFKGWLATVDYALYKNVGFTAYYGFNNKKVSNGDSYGDYYRAELNFKF</sequence>
<dbReference type="EMBL" id="JACJLA010000023">
    <property type="protein sequence ID" value="MBM6913540.1"/>
    <property type="molecule type" value="Genomic_DNA"/>
</dbReference>
<keyword evidence="1" id="KW-0732">Signal</keyword>
<dbReference type="Proteomes" id="UP000707138">
    <property type="component" value="Unassembled WGS sequence"/>
</dbReference>
<evidence type="ECO:0000313" key="3">
    <source>
        <dbReference type="EMBL" id="MBM6913540.1"/>
    </source>
</evidence>
<organism evidence="3 4">
    <name type="scientific">Veillonella magna</name>
    <dbReference type="NCBI Taxonomy" id="464322"/>
    <lineage>
        <taxon>Bacteria</taxon>
        <taxon>Bacillati</taxon>
        <taxon>Bacillota</taxon>
        <taxon>Negativicutes</taxon>
        <taxon>Veillonellales</taxon>
        <taxon>Veillonellaceae</taxon>
        <taxon>Veillonella</taxon>
    </lineage>
</organism>
<dbReference type="PANTHER" id="PTHR43308:SF1">
    <property type="entry name" value="OUTER MEMBRANE PROTEIN ALPHA"/>
    <property type="match status" value="1"/>
</dbReference>
<feature type="signal peptide" evidence="1">
    <location>
        <begin position="1"/>
        <end position="28"/>
    </location>
</feature>
<feature type="domain" description="SLH" evidence="2">
    <location>
        <begin position="28"/>
        <end position="91"/>
    </location>
</feature>
<protein>
    <submittedName>
        <fullName evidence="3">S-layer homology domain-containing protein</fullName>
    </submittedName>
</protein>
<gene>
    <name evidence="3" type="ORF">H6A01_09455</name>
</gene>
<accession>A0ABS2GJQ5</accession>
<dbReference type="SUPFAM" id="SSF56935">
    <property type="entry name" value="Porins"/>
    <property type="match status" value="1"/>
</dbReference>
<reference evidence="3 4" key="1">
    <citation type="journal article" date="2021" name="Sci. Rep.">
        <title>The distribution of antibiotic resistance genes in chicken gut microbiota commensals.</title>
        <authorList>
            <person name="Juricova H."/>
            <person name="Matiasovicova J."/>
            <person name="Kubasova T."/>
            <person name="Cejkova D."/>
            <person name="Rychlik I."/>
        </authorList>
    </citation>
    <scope>NUCLEOTIDE SEQUENCE [LARGE SCALE GENOMIC DNA]</scope>
    <source>
        <strain evidence="3 4">An537</strain>
    </source>
</reference>
<proteinExistence type="predicted"/>
<feature type="chain" id="PRO_5045048332" evidence="1">
    <location>
        <begin position="29"/>
        <end position="445"/>
    </location>
</feature>
<name>A0ABS2GJQ5_9FIRM</name>
<dbReference type="PANTHER" id="PTHR43308">
    <property type="entry name" value="OUTER MEMBRANE PROTEIN ALPHA-RELATED"/>
    <property type="match status" value="1"/>
</dbReference>
<dbReference type="InterPro" id="IPR051465">
    <property type="entry name" value="Cell_Envelope_Struct_Comp"/>
</dbReference>
<comment type="caution">
    <text evidence="3">The sequence shown here is derived from an EMBL/GenBank/DDBJ whole genome shotgun (WGS) entry which is preliminary data.</text>
</comment>
<evidence type="ECO:0000256" key="1">
    <source>
        <dbReference type="SAM" id="SignalP"/>
    </source>
</evidence>
<keyword evidence="4" id="KW-1185">Reference proteome</keyword>
<dbReference type="PROSITE" id="PS51272">
    <property type="entry name" value="SLH"/>
    <property type="match status" value="1"/>
</dbReference>